<dbReference type="Proteomes" id="UP000178880">
    <property type="component" value="Unassembled WGS sequence"/>
</dbReference>
<name>A0A1G2CEY6_9BACT</name>
<sequence>MKLRRGLSFAFLALILGVSLMATGNALSPPSRIMVTYPTYLIAEAETLEFHENGQKGVLKYALPDNILDQLVGMIIFAFEKGAMRGIGIKDLDHAHLLIWPDRKERNFENLDGILIHTQEMVPYSRVAYQKRNIVAWPGGRIEILPCTMSESSHLTEDIGGMRVPHCTIYASGLGMDVFATLFIIGIDHVHPAFLRGYERNIRVIHGHKILFGITENSGDPFLNQPTQQ</sequence>
<gene>
    <name evidence="1" type="ORF">A2945_05015</name>
</gene>
<proteinExistence type="predicted"/>
<dbReference type="AlphaFoldDB" id="A0A1G2CEY6"/>
<protein>
    <submittedName>
        <fullName evidence="1">Uncharacterized protein</fullName>
    </submittedName>
</protein>
<organism evidence="1 2">
    <name type="scientific">Candidatus Liptonbacteria bacterium RIFCSPLOWO2_01_FULL_52_25</name>
    <dbReference type="NCBI Taxonomy" id="1798650"/>
    <lineage>
        <taxon>Bacteria</taxon>
        <taxon>Candidatus Liptoniibacteriota</taxon>
    </lineage>
</organism>
<accession>A0A1G2CEY6</accession>
<evidence type="ECO:0000313" key="2">
    <source>
        <dbReference type="Proteomes" id="UP000178880"/>
    </source>
</evidence>
<evidence type="ECO:0000313" key="1">
    <source>
        <dbReference type="EMBL" id="OGY99299.1"/>
    </source>
</evidence>
<reference evidence="1 2" key="1">
    <citation type="journal article" date="2016" name="Nat. Commun.">
        <title>Thousands of microbial genomes shed light on interconnected biogeochemical processes in an aquifer system.</title>
        <authorList>
            <person name="Anantharaman K."/>
            <person name="Brown C.T."/>
            <person name="Hug L.A."/>
            <person name="Sharon I."/>
            <person name="Castelle C.J."/>
            <person name="Probst A.J."/>
            <person name="Thomas B.C."/>
            <person name="Singh A."/>
            <person name="Wilkins M.J."/>
            <person name="Karaoz U."/>
            <person name="Brodie E.L."/>
            <person name="Williams K.H."/>
            <person name="Hubbard S.S."/>
            <person name="Banfield J.F."/>
        </authorList>
    </citation>
    <scope>NUCLEOTIDE SEQUENCE [LARGE SCALE GENOMIC DNA]</scope>
</reference>
<comment type="caution">
    <text evidence="1">The sequence shown here is derived from an EMBL/GenBank/DDBJ whole genome shotgun (WGS) entry which is preliminary data.</text>
</comment>
<dbReference type="STRING" id="1798650.A2945_05015"/>
<dbReference type="EMBL" id="MHLA01000017">
    <property type="protein sequence ID" value="OGY99299.1"/>
    <property type="molecule type" value="Genomic_DNA"/>
</dbReference>